<accession>A0A0K2U3I5</accession>
<protein>
    <submittedName>
        <fullName evidence="1">Uncharacterized protein</fullName>
    </submittedName>
</protein>
<proteinExistence type="predicted"/>
<name>A0A0K2U3I5_LEPSM</name>
<organism evidence="1">
    <name type="scientific">Lepeophtheirus salmonis</name>
    <name type="common">Salmon louse</name>
    <name type="synonym">Caligus salmonis</name>
    <dbReference type="NCBI Taxonomy" id="72036"/>
    <lineage>
        <taxon>Eukaryota</taxon>
        <taxon>Metazoa</taxon>
        <taxon>Ecdysozoa</taxon>
        <taxon>Arthropoda</taxon>
        <taxon>Crustacea</taxon>
        <taxon>Multicrustacea</taxon>
        <taxon>Hexanauplia</taxon>
        <taxon>Copepoda</taxon>
        <taxon>Siphonostomatoida</taxon>
        <taxon>Caligidae</taxon>
        <taxon>Lepeophtheirus</taxon>
    </lineage>
</organism>
<reference evidence="1" key="1">
    <citation type="submission" date="2014-05" db="EMBL/GenBank/DDBJ databases">
        <authorList>
            <person name="Chronopoulou M."/>
        </authorList>
    </citation>
    <scope>NUCLEOTIDE SEQUENCE</scope>
    <source>
        <tissue evidence="1">Whole organism</tissue>
    </source>
</reference>
<dbReference type="EMBL" id="HACA01015131">
    <property type="protein sequence ID" value="CDW32492.1"/>
    <property type="molecule type" value="Transcribed_RNA"/>
</dbReference>
<evidence type="ECO:0000313" key="1">
    <source>
        <dbReference type="EMBL" id="CDW32492.1"/>
    </source>
</evidence>
<dbReference type="AlphaFoldDB" id="A0A0K2U3I5"/>
<sequence length="38" mass="4403">MVQLQPSLDSRNCIKSQVLLICRYLSKKTMGFKMILTD</sequence>